<evidence type="ECO:0000256" key="4">
    <source>
        <dbReference type="ARBA" id="ARBA00022496"/>
    </source>
</evidence>
<evidence type="ECO:0000256" key="10">
    <source>
        <dbReference type="ARBA" id="ARBA00023237"/>
    </source>
</evidence>
<dbReference type="Proteomes" id="UP000464524">
    <property type="component" value="Chromosome"/>
</dbReference>
<evidence type="ECO:0000256" key="11">
    <source>
        <dbReference type="PROSITE-ProRule" id="PRU01360"/>
    </source>
</evidence>
<dbReference type="GO" id="GO:0009279">
    <property type="term" value="C:cell outer membrane"/>
    <property type="evidence" value="ECO:0007669"/>
    <property type="project" value="UniProtKB-SubCell"/>
</dbReference>
<dbReference type="EMBL" id="CP047656">
    <property type="protein sequence ID" value="QHJ09826.1"/>
    <property type="molecule type" value="Genomic_DNA"/>
</dbReference>
<evidence type="ECO:0008006" key="17">
    <source>
        <dbReference type="Google" id="ProtNLM"/>
    </source>
</evidence>
<keyword evidence="5 11" id="KW-0812">Transmembrane</keyword>
<organism evidence="15 16">
    <name type="scientific">Paraglaciecola mesophila</name>
    <dbReference type="NCBI Taxonomy" id="197222"/>
    <lineage>
        <taxon>Bacteria</taxon>
        <taxon>Pseudomonadati</taxon>
        <taxon>Pseudomonadota</taxon>
        <taxon>Gammaproteobacteria</taxon>
        <taxon>Alteromonadales</taxon>
        <taxon>Alteromonadaceae</taxon>
        <taxon>Paraglaciecola</taxon>
    </lineage>
</organism>
<dbReference type="AlphaFoldDB" id="A0A857JDR9"/>
<evidence type="ECO:0000259" key="13">
    <source>
        <dbReference type="Pfam" id="PF00593"/>
    </source>
</evidence>
<dbReference type="KEGG" id="pmes:FX988_00034"/>
<dbReference type="Pfam" id="PF07715">
    <property type="entry name" value="Plug"/>
    <property type="match status" value="1"/>
</dbReference>
<dbReference type="Gene3D" id="2.40.170.20">
    <property type="entry name" value="TonB-dependent receptor, beta-barrel domain"/>
    <property type="match status" value="1"/>
</dbReference>
<comment type="similarity">
    <text evidence="11 12">Belongs to the TonB-dependent receptor family.</text>
</comment>
<evidence type="ECO:0000256" key="1">
    <source>
        <dbReference type="ARBA" id="ARBA00004571"/>
    </source>
</evidence>
<evidence type="ECO:0000259" key="14">
    <source>
        <dbReference type="Pfam" id="PF07715"/>
    </source>
</evidence>
<comment type="subcellular location">
    <subcellularLocation>
        <location evidence="1 11">Cell outer membrane</location>
        <topology evidence="1 11">Multi-pass membrane protein</topology>
    </subcellularLocation>
</comment>
<keyword evidence="7" id="KW-0406">Ion transport</keyword>
<dbReference type="PANTHER" id="PTHR32552">
    <property type="entry name" value="FERRICHROME IRON RECEPTOR-RELATED"/>
    <property type="match status" value="1"/>
</dbReference>
<gene>
    <name evidence="15" type="ORF">FX988_00034</name>
</gene>
<feature type="domain" description="TonB-dependent receptor plug" evidence="14">
    <location>
        <begin position="48"/>
        <end position="156"/>
    </location>
</feature>
<accession>A0A857JDR9</accession>
<reference evidence="15 16" key="1">
    <citation type="submission" date="2019-12" db="EMBL/GenBank/DDBJ databases">
        <title>Genome sequencing and assembly of endphytes of Porphyra tenera.</title>
        <authorList>
            <person name="Park J.M."/>
            <person name="Shin R."/>
            <person name="Jo S.H."/>
        </authorList>
    </citation>
    <scope>NUCLEOTIDE SEQUENCE [LARGE SCALE GENOMIC DNA]</scope>
    <source>
        <strain evidence="15 16">GPM4</strain>
    </source>
</reference>
<evidence type="ECO:0000256" key="7">
    <source>
        <dbReference type="ARBA" id="ARBA00023065"/>
    </source>
</evidence>
<dbReference type="InterPro" id="IPR039426">
    <property type="entry name" value="TonB-dep_rcpt-like"/>
</dbReference>
<dbReference type="InterPro" id="IPR000531">
    <property type="entry name" value="Beta-barrel_TonB"/>
</dbReference>
<keyword evidence="6" id="KW-0408">Iron</keyword>
<evidence type="ECO:0000256" key="2">
    <source>
        <dbReference type="ARBA" id="ARBA00022448"/>
    </source>
</evidence>
<dbReference type="InterPro" id="IPR036942">
    <property type="entry name" value="Beta-barrel_TonB_sf"/>
</dbReference>
<keyword evidence="8 12" id="KW-0798">TonB box</keyword>
<evidence type="ECO:0000256" key="9">
    <source>
        <dbReference type="ARBA" id="ARBA00023136"/>
    </source>
</evidence>
<dbReference type="InterPro" id="IPR012910">
    <property type="entry name" value="Plug_dom"/>
</dbReference>
<keyword evidence="9 11" id="KW-0472">Membrane</keyword>
<evidence type="ECO:0000256" key="5">
    <source>
        <dbReference type="ARBA" id="ARBA00022692"/>
    </source>
</evidence>
<keyword evidence="4" id="KW-0410">Iron transport</keyword>
<evidence type="ECO:0000256" key="3">
    <source>
        <dbReference type="ARBA" id="ARBA00022452"/>
    </source>
</evidence>
<sequence>MDIFFKSAIATTLTACLLTNIDIARANDELEQITVKGRSTNLIGSAISASEGVVGQEEINLRPLLRTGELMELVPGMVATQHSGSGKANQYFLRGFNLDHGTDFATFVDGMPVNMRTHGHGQGYTDLNFIIPELVETLAYKKGPYFTEVGDFSGAGSAFFSTPNILETGMASLTLGENEYTRLLVADSVQKVANGSLLYAVEKQVYQGPWQDIDEDVSKINGLIKHSQKLNEGILSVTFMAYDNSWNSADQIPQRAVNSGIIDELGSIDTSLGGDSSRYSASTAWDSAHASLTAYFIEYDLNLFSNFTYFLDDPINGDQFEQVDERKVYGAQGHYHFDHKQSRTTVGFETRIDDIQEVGLYKTTERVRRGAVRSDEVTQSSAALYVRNTFDITPKLRTNIGIRYDYFHFDVNSLINRNINAIDLSDNTGTHHDGLVSVKGSITYQINDLFEVYMAAGQGFHSNDARGTTTTVDPNSGESVTPVDALVRSNGAELGLRVDLDDRLNASFSVWQLSLDSELLFVGDAGNTEASRPSKRQGLELTAYYRMTDNLSFDLEYSMTDSEFSDPRPEGAHIPGAIDQVLQMGVSASFSDTGYGSIRARHFGERPLIEDNSVQSDASTVINALLGKRWGAYELKLEVLNVFDSDAHDIDYFYASRLPGEASQGVEDIHYHIIEPRTYRVTVGFRF</sequence>
<protein>
    <recommendedName>
        <fullName evidence="17">TonB-dependent receptor</fullName>
    </recommendedName>
</protein>
<evidence type="ECO:0000313" key="15">
    <source>
        <dbReference type="EMBL" id="QHJ09826.1"/>
    </source>
</evidence>
<feature type="domain" description="TonB-dependent receptor-like beta-barrel" evidence="13">
    <location>
        <begin position="242"/>
        <end position="642"/>
    </location>
</feature>
<evidence type="ECO:0000256" key="6">
    <source>
        <dbReference type="ARBA" id="ARBA00023004"/>
    </source>
</evidence>
<dbReference type="GO" id="GO:0006826">
    <property type="term" value="P:iron ion transport"/>
    <property type="evidence" value="ECO:0007669"/>
    <property type="project" value="UniProtKB-KW"/>
</dbReference>
<proteinExistence type="inferred from homology"/>
<dbReference type="RefSeq" id="WP_160177785.1">
    <property type="nucleotide sequence ID" value="NZ_CP047656.1"/>
</dbReference>
<dbReference type="PROSITE" id="PS52016">
    <property type="entry name" value="TONB_DEPENDENT_REC_3"/>
    <property type="match status" value="1"/>
</dbReference>
<evidence type="ECO:0000256" key="12">
    <source>
        <dbReference type="RuleBase" id="RU003357"/>
    </source>
</evidence>
<keyword evidence="2 11" id="KW-0813">Transport</keyword>
<dbReference type="SUPFAM" id="SSF56935">
    <property type="entry name" value="Porins"/>
    <property type="match status" value="1"/>
</dbReference>
<name>A0A857JDR9_9ALTE</name>
<dbReference type="InterPro" id="IPR037066">
    <property type="entry name" value="Plug_dom_sf"/>
</dbReference>
<evidence type="ECO:0000256" key="8">
    <source>
        <dbReference type="ARBA" id="ARBA00023077"/>
    </source>
</evidence>
<dbReference type="PANTHER" id="PTHR32552:SF81">
    <property type="entry name" value="TONB-DEPENDENT OUTER MEMBRANE RECEPTOR"/>
    <property type="match status" value="1"/>
</dbReference>
<dbReference type="Gene3D" id="2.170.130.10">
    <property type="entry name" value="TonB-dependent receptor, plug domain"/>
    <property type="match status" value="1"/>
</dbReference>
<dbReference type="Pfam" id="PF00593">
    <property type="entry name" value="TonB_dep_Rec_b-barrel"/>
    <property type="match status" value="1"/>
</dbReference>
<keyword evidence="16" id="KW-1185">Reference proteome</keyword>
<evidence type="ECO:0000313" key="16">
    <source>
        <dbReference type="Proteomes" id="UP000464524"/>
    </source>
</evidence>
<dbReference type="OrthoDB" id="99480at2"/>
<keyword evidence="10 11" id="KW-0998">Cell outer membrane</keyword>
<keyword evidence="3 11" id="KW-1134">Transmembrane beta strand</keyword>